<accession>A0A6C0HWA4</accession>
<feature type="transmembrane region" description="Helical" evidence="1">
    <location>
        <begin position="34"/>
        <end position="52"/>
    </location>
</feature>
<dbReference type="AlphaFoldDB" id="A0A6C0HWA4"/>
<feature type="transmembrane region" description="Helical" evidence="1">
    <location>
        <begin position="93"/>
        <end position="111"/>
    </location>
</feature>
<evidence type="ECO:0000256" key="1">
    <source>
        <dbReference type="SAM" id="Phobius"/>
    </source>
</evidence>
<feature type="transmembrane region" description="Helical" evidence="1">
    <location>
        <begin position="64"/>
        <end position="81"/>
    </location>
</feature>
<name>A0A6C0HWA4_9ZZZZ</name>
<organism evidence="2">
    <name type="scientific">viral metagenome</name>
    <dbReference type="NCBI Taxonomy" id="1070528"/>
    <lineage>
        <taxon>unclassified sequences</taxon>
        <taxon>metagenomes</taxon>
        <taxon>organismal metagenomes</taxon>
    </lineage>
</organism>
<protein>
    <submittedName>
        <fullName evidence="2">Uncharacterized protein</fullName>
    </submittedName>
</protein>
<reference evidence="2" key="1">
    <citation type="journal article" date="2020" name="Nature">
        <title>Giant virus diversity and host interactions through global metagenomics.</title>
        <authorList>
            <person name="Schulz F."/>
            <person name="Roux S."/>
            <person name="Paez-Espino D."/>
            <person name="Jungbluth S."/>
            <person name="Walsh D.A."/>
            <person name="Denef V.J."/>
            <person name="McMahon K.D."/>
            <person name="Konstantinidis K.T."/>
            <person name="Eloe-Fadrosh E.A."/>
            <person name="Kyrpides N.C."/>
            <person name="Woyke T."/>
        </authorList>
    </citation>
    <scope>NUCLEOTIDE SEQUENCE</scope>
    <source>
        <strain evidence="2">GVMAG-M-3300023184-178</strain>
    </source>
</reference>
<keyword evidence="1" id="KW-0812">Transmembrane</keyword>
<evidence type="ECO:0000313" key="2">
    <source>
        <dbReference type="EMBL" id="QHT84782.1"/>
    </source>
</evidence>
<proteinExistence type="predicted"/>
<sequence>MLSLYLSNIILFYVIIIYYNMFKDIHDFQYKMFNLFIIITWITYGCILVGIYTGAPSYLNTLDYYVKIYISLFLLWRFNMFRTIKFTELDRKIAFSAGLFLLTTTAINQYLTSYLTTIQASIKQKLGLS</sequence>
<keyword evidence="1" id="KW-1133">Transmembrane helix</keyword>
<feature type="transmembrane region" description="Helical" evidence="1">
    <location>
        <begin position="6"/>
        <end position="22"/>
    </location>
</feature>
<dbReference type="EMBL" id="MN740028">
    <property type="protein sequence ID" value="QHT84782.1"/>
    <property type="molecule type" value="Genomic_DNA"/>
</dbReference>
<keyword evidence="1" id="KW-0472">Membrane</keyword>